<gene>
    <name evidence="1" type="ORF">SAMN05421753_110138</name>
</gene>
<evidence type="ECO:0000313" key="1">
    <source>
        <dbReference type="EMBL" id="SFI58237.1"/>
    </source>
</evidence>
<evidence type="ECO:0000313" key="2">
    <source>
        <dbReference type="Proteomes" id="UP000199518"/>
    </source>
</evidence>
<reference evidence="2" key="1">
    <citation type="submission" date="2016-10" db="EMBL/GenBank/DDBJ databases">
        <authorList>
            <person name="Varghese N."/>
            <person name="Submissions S."/>
        </authorList>
    </citation>
    <scope>NUCLEOTIDE SEQUENCE [LARGE SCALE GENOMIC DNA]</scope>
    <source>
        <strain evidence="2">DSM 26348</strain>
    </source>
</reference>
<dbReference type="AlphaFoldDB" id="A0A1I3JDA8"/>
<name>A0A1I3JDA8_9PLAN</name>
<protein>
    <submittedName>
        <fullName evidence="1">Uncharacterized protein</fullName>
    </submittedName>
</protein>
<dbReference type="Proteomes" id="UP000199518">
    <property type="component" value="Unassembled WGS sequence"/>
</dbReference>
<keyword evidence="2" id="KW-1185">Reference proteome</keyword>
<dbReference type="RefSeq" id="WP_139228477.1">
    <property type="nucleotide sequence ID" value="NZ_FOQD01000010.1"/>
</dbReference>
<dbReference type="STRING" id="1576369.SAMN05421753_110138"/>
<dbReference type="EMBL" id="FOQD01000010">
    <property type="protein sequence ID" value="SFI58237.1"/>
    <property type="molecule type" value="Genomic_DNA"/>
</dbReference>
<sequence>MTLPTDLMVNAWTGAPGGNQGVFASQNQLISWALQQQVEPGKTLALAADEPPDLRDWSDPEVGWGLILPENEKIPPAARATPQDAPEPIQRLWAHRGQGPVFRYRTDLGTARLRRYDSNGAACDPRIADSGYGTGLQQIPLYLLIAASPDVIPWELQFTLNASWFTGRLALDAAGLDNYVTALIDNWSLSPARSTHPVVWSAVNGPRDITALMKKLIADPVADKLAADSETGPHFAEGRFSDAQATCQNLIEALKDRNPAFILTTSHGQTAPLDDKVRLAASLGLPVDSHGQTLDLDLLQREWEPRGAVWYAHACCGAGSIGRSQYAGVIPNGGSLDVLFNAISSLGNMTSPLPQRLMSCKNPLRAFIGQVEPTLDWTLRDPVSGQGLTKSLRRALYFGFFRKDPESVGMAFDNYFNEVGPLFMQVHFIQRDLRQGVFARVDDALKFQLAAMDRSHMVILGDPAAAIPALSTVAP</sequence>
<dbReference type="OrthoDB" id="3078209at2"/>
<organism evidence="1 2">
    <name type="scientific">Planctomicrobium piriforme</name>
    <dbReference type="NCBI Taxonomy" id="1576369"/>
    <lineage>
        <taxon>Bacteria</taxon>
        <taxon>Pseudomonadati</taxon>
        <taxon>Planctomycetota</taxon>
        <taxon>Planctomycetia</taxon>
        <taxon>Planctomycetales</taxon>
        <taxon>Planctomycetaceae</taxon>
        <taxon>Planctomicrobium</taxon>
    </lineage>
</organism>
<proteinExistence type="predicted"/>
<accession>A0A1I3JDA8</accession>